<dbReference type="GO" id="GO:0006457">
    <property type="term" value="P:protein folding"/>
    <property type="evidence" value="ECO:0007669"/>
    <property type="project" value="UniProtKB-UniRule"/>
</dbReference>
<accession>A0A0U2VEG8</accession>
<name>A0A0U2VEG8_9CREN</name>
<proteinExistence type="predicted"/>
<keyword evidence="3" id="KW-0175">Coiled coil</keyword>
<evidence type="ECO:0000256" key="3">
    <source>
        <dbReference type="SAM" id="Coils"/>
    </source>
</evidence>
<evidence type="ECO:0000256" key="2">
    <source>
        <dbReference type="NCBIfam" id="TIGR00293"/>
    </source>
</evidence>
<dbReference type="Pfam" id="PF02996">
    <property type="entry name" value="Prefoldin"/>
    <property type="match status" value="1"/>
</dbReference>
<keyword evidence="6" id="KW-1185">Reference proteome</keyword>
<feature type="compositionally biased region" description="Basic and acidic residues" evidence="4">
    <location>
        <begin position="137"/>
        <end position="149"/>
    </location>
</feature>
<dbReference type="Gene3D" id="1.10.287.370">
    <property type="match status" value="1"/>
</dbReference>
<dbReference type="RefSeq" id="WP_075049657.1">
    <property type="nucleotide sequence ID" value="NZ_CP006867.1"/>
</dbReference>
<keyword evidence="1" id="KW-0143">Chaperone</keyword>
<protein>
    <recommendedName>
        <fullName evidence="2">Prefoldin subunit alpha</fullName>
    </recommendedName>
</protein>
<reference evidence="5 6" key="1">
    <citation type="submission" date="2013-11" db="EMBL/GenBank/DDBJ databases">
        <title>Comparative genomics of Ignicoccus.</title>
        <authorList>
            <person name="Podar M."/>
        </authorList>
    </citation>
    <scope>NUCLEOTIDE SEQUENCE [LARGE SCALE GENOMIC DNA]</scope>
    <source>
        <strain evidence="5 6">DSM 13165</strain>
    </source>
</reference>
<dbReference type="STRING" id="940295.EYM_03390"/>
<dbReference type="InterPro" id="IPR009053">
    <property type="entry name" value="Prefoldin"/>
</dbReference>
<evidence type="ECO:0000313" key="5">
    <source>
        <dbReference type="EMBL" id="ALU12402.1"/>
    </source>
</evidence>
<dbReference type="SUPFAM" id="SSF46579">
    <property type="entry name" value="Prefoldin"/>
    <property type="match status" value="1"/>
</dbReference>
<feature type="region of interest" description="Disordered" evidence="4">
    <location>
        <begin position="128"/>
        <end position="149"/>
    </location>
</feature>
<evidence type="ECO:0000256" key="4">
    <source>
        <dbReference type="SAM" id="MobiDB-lite"/>
    </source>
</evidence>
<dbReference type="KEGG" id="iis:EYM_03390"/>
<dbReference type="AlphaFoldDB" id="A0A0U2VEG8"/>
<dbReference type="Proteomes" id="UP000060778">
    <property type="component" value="Chromosome"/>
</dbReference>
<dbReference type="GeneID" id="30680071"/>
<dbReference type="EMBL" id="CP006867">
    <property type="protein sequence ID" value="ALU12402.1"/>
    <property type="molecule type" value="Genomic_DNA"/>
</dbReference>
<dbReference type="NCBIfam" id="TIGR00293">
    <property type="entry name" value="prefoldin subunit alpha"/>
    <property type="match status" value="1"/>
</dbReference>
<evidence type="ECO:0000313" key="6">
    <source>
        <dbReference type="Proteomes" id="UP000060778"/>
    </source>
</evidence>
<feature type="coiled-coil region" evidence="3">
    <location>
        <begin position="91"/>
        <end position="125"/>
    </location>
</feature>
<gene>
    <name evidence="5" type="ORF">EYM_03390</name>
</gene>
<dbReference type="InterPro" id="IPR004127">
    <property type="entry name" value="Prefoldin_subunit_alpha"/>
</dbReference>
<sequence>MSSNEQAEIYALVYEYQNLKKLAEILGSEIEKKRIDLSEVNVALDEINNLRESVEALVPLGPVFVKGTLTNKVIVPIGSNYFVAMKPDEAKQKLNEIKAVLEKQIKELEGKLNEVLTKISSIESQLLKLQGSSSARETQEGSKESSKGS</sequence>
<evidence type="ECO:0000256" key="1">
    <source>
        <dbReference type="ARBA" id="ARBA00023186"/>
    </source>
</evidence>
<organism evidence="5 6">
    <name type="scientific">Ignicoccus islandicus DSM 13165</name>
    <dbReference type="NCBI Taxonomy" id="940295"/>
    <lineage>
        <taxon>Archaea</taxon>
        <taxon>Thermoproteota</taxon>
        <taxon>Thermoprotei</taxon>
        <taxon>Desulfurococcales</taxon>
        <taxon>Desulfurococcaceae</taxon>
        <taxon>Ignicoccus</taxon>
    </lineage>
</organism>